<dbReference type="AlphaFoldDB" id="A0A0L7L854"/>
<accession>A0A0L7L854</accession>
<protein>
    <submittedName>
        <fullName evidence="1">Putative tick transposon</fullName>
    </submittedName>
</protein>
<dbReference type="InterPro" id="IPR036691">
    <property type="entry name" value="Endo/exonu/phosph_ase_sf"/>
</dbReference>
<sequence length="451" mass="52367">MILKNRNNSMCDHKIFFDQTPTQRNVINELSADLSQRQKNGKTDLIINYIKGTPKIINNTITTQTSLEEEEHVSHLIADTYEQLLRNKTSLNFFYANARSIMAPGKFYELKCILKAIPTNIHLIILKESWIKSEEDAGGGVSIFVHNDLKHNLIGEQYIGGNNYLWVHINKHNLNVGLEFIETYGTQLHEKKRAIIFGDFNLDLLHTSPSIRSYKELVAETGFSVLNKIDANYCTREKTTRKSVIDHICTNIRNNEFHMEKSTTTKTKILYPPQEDWINKKIIDRINARNIPYQKFKQDETNENLKNIFYEERNKLAMKIKTFKSKYYTDSFKRCTKQHKKMWNLINKISKNKVMNIYARPKLMNLSGTKNYKNDICECFNDFLSSISTILSNNIPQKYHNNPSNLLTQDSDNTQELLKLNPCTNYEVSSIIDKLDTNVSKGLDGITVKMI</sequence>
<organism evidence="1 2">
    <name type="scientific">Operophtera brumata</name>
    <name type="common">Winter moth</name>
    <name type="synonym">Phalaena brumata</name>
    <dbReference type="NCBI Taxonomy" id="104452"/>
    <lineage>
        <taxon>Eukaryota</taxon>
        <taxon>Metazoa</taxon>
        <taxon>Ecdysozoa</taxon>
        <taxon>Arthropoda</taxon>
        <taxon>Hexapoda</taxon>
        <taxon>Insecta</taxon>
        <taxon>Pterygota</taxon>
        <taxon>Neoptera</taxon>
        <taxon>Endopterygota</taxon>
        <taxon>Lepidoptera</taxon>
        <taxon>Glossata</taxon>
        <taxon>Ditrysia</taxon>
        <taxon>Geometroidea</taxon>
        <taxon>Geometridae</taxon>
        <taxon>Larentiinae</taxon>
        <taxon>Operophtera</taxon>
    </lineage>
</organism>
<gene>
    <name evidence="1" type="ORF">OBRU01_08297</name>
</gene>
<dbReference type="EMBL" id="JTDY01002406">
    <property type="protein sequence ID" value="KOB71476.1"/>
    <property type="molecule type" value="Genomic_DNA"/>
</dbReference>
<evidence type="ECO:0000313" key="1">
    <source>
        <dbReference type="EMBL" id="KOB71476.1"/>
    </source>
</evidence>
<keyword evidence="2" id="KW-1185">Reference proteome</keyword>
<comment type="caution">
    <text evidence="1">The sequence shown here is derived from an EMBL/GenBank/DDBJ whole genome shotgun (WGS) entry which is preliminary data.</text>
</comment>
<reference evidence="1 2" key="1">
    <citation type="journal article" date="2015" name="Genome Biol. Evol.">
        <title>The genome of winter moth (Operophtera brumata) provides a genomic perspective on sexual dimorphism and phenology.</title>
        <authorList>
            <person name="Derks M.F."/>
            <person name="Smit S."/>
            <person name="Salis L."/>
            <person name="Schijlen E."/>
            <person name="Bossers A."/>
            <person name="Mateman C."/>
            <person name="Pijl A.S."/>
            <person name="de Ridder D."/>
            <person name="Groenen M.A."/>
            <person name="Visser M.E."/>
            <person name="Megens H.J."/>
        </authorList>
    </citation>
    <scope>NUCLEOTIDE SEQUENCE [LARGE SCALE GENOMIC DNA]</scope>
    <source>
        <strain evidence="1">WM2013NL</strain>
        <tissue evidence="1">Head and thorax</tissue>
    </source>
</reference>
<name>A0A0L7L854_OPEBR</name>
<proteinExistence type="predicted"/>
<dbReference type="SUPFAM" id="SSF56219">
    <property type="entry name" value="DNase I-like"/>
    <property type="match status" value="1"/>
</dbReference>
<feature type="non-terminal residue" evidence="1">
    <location>
        <position position="451"/>
    </location>
</feature>
<dbReference type="Proteomes" id="UP000037510">
    <property type="component" value="Unassembled WGS sequence"/>
</dbReference>
<evidence type="ECO:0000313" key="2">
    <source>
        <dbReference type="Proteomes" id="UP000037510"/>
    </source>
</evidence>